<dbReference type="OMA" id="WSWHEDA"/>
<feature type="region of interest" description="Disordered" evidence="1">
    <location>
        <begin position="70"/>
        <end position="113"/>
    </location>
</feature>
<feature type="compositionally biased region" description="Low complexity" evidence="1">
    <location>
        <begin position="72"/>
        <end position="91"/>
    </location>
</feature>
<dbReference type="EMBL" id="JH767195">
    <property type="protein sequence ID" value="EQC28368.1"/>
    <property type="molecule type" value="Genomic_DNA"/>
</dbReference>
<organism evidence="2 3">
    <name type="scientific">Saprolegnia diclina (strain VS20)</name>
    <dbReference type="NCBI Taxonomy" id="1156394"/>
    <lineage>
        <taxon>Eukaryota</taxon>
        <taxon>Sar</taxon>
        <taxon>Stramenopiles</taxon>
        <taxon>Oomycota</taxon>
        <taxon>Saprolegniomycetes</taxon>
        <taxon>Saprolegniales</taxon>
        <taxon>Saprolegniaceae</taxon>
        <taxon>Saprolegnia</taxon>
    </lineage>
</organism>
<proteinExistence type="predicted"/>
<evidence type="ECO:0000313" key="2">
    <source>
        <dbReference type="EMBL" id="EQC28368.1"/>
    </source>
</evidence>
<dbReference type="InParanoid" id="T0R8G9"/>
<dbReference type="AlphaFoldDB" id="T0R8G9"/>
<dbReference type="Proteomes" id="UP000030762">
    <property type="component" value="Unassembled WGS sequence"/>
</dbReference>
<sequence length="230" mass="25019">MDQRVAYMQVLEVGSCVVLFAKRWSWHEDARAEGLRSLVHSFSQFAREIDGGPIRAAHFGLPALPKTTVAASTRRTSTSLRQSLLQSRSSTYGSTPYASPHSSTGSFHSVSPTPSSGLASPLYATSPGHLGPSSPAPMRLHMASTENILFQVVLFYAWASSDPDGREMDALAGLLLDKFTTLFAQSPAWEQAKGLLKSVVDKDENSAISRHFEPFHDVVTDLIEVQTAQV</sequence>
<protein>
    <submittedName>
        <fullName evidence="2">Uncharacterized protein</fullName>
    </submittedName>
</protein>
<dbReference type="OrthoDB" id="78297at2759"/>
<keyword evidence="3" id="KW-1185">Reference proteome</keyword>
<feature type="compositionally biased region" description="Polar residues" evidence="1">
    <location>
        <begin position="92"/>
        <end position="113"/>
    </location>
</feature>
<evidence type="ECO:0000313" key="3">
    <source>
        <dbReference type="Proteomes" id="UP000030762"/>
    </source>
</evidence>
<accession>T0R8G9</accession>
<dbReference type="RefSeq" id="XP_008618238.1">
    <property type="nucleotide sequence ID" value="XM_008620016.1"/>
</dbReference>
<dbReference type="eggNOG" id="ENOG502S6EZ">
    <property type="taxonomic scope" value="Eukaryota"/>
</dbReference>
<reference evidence="2 3" key="1">
    <citation type="submission" date="2012-04" db="EMBL/GenBank/DDBJ databases">
        <title>The Genome Sequence of Saprolegnia declina VS20.</title>
        <authorList>
            <consortium name="The Broad Institute Genome Sequencing Platform"/>
            <person name="Russ C."/>
            <person name="Nusbaum C."/>
            <person name="Tyler B."/>
            <person name="van West P."/>
            <person name="Dieguez-Uribeondo J."/>
            <person name="de Bruijn I."/>
            <person name="Tripathy S."/>
            <person name="Jiang R."/>
            <person name="Young S.K."/>
            <person name="Zeng Q."/>
            <person name="Gargeya S."/>
            <person name="Fitzgerald M."/>
            <person name="Haas B."/>
            <person name="Abouelleil A."/>
            <person name="Alvarado L."/>
            <person name="Arachchi H.M."/>
            <person name="Berlin A."/>
            <person name="Chapman S.B."/>
            <person name="Goldberg J."/>
            <person name="Griggs A."/>
            <person name="Gujja S."/>
            <person name="Hansen M."/>
            <person name="Howarth C."/>
            <person name="Imamovic A."/>
            <person name="Larimer J."/>
            <person name="McCowen C."/>
            <person name="Montmayeur A."/>
            <person name="Murphy C."/>
            <person name="Neiman D."/>
            <person name="Pearson M."/>
            <person name="Priest M."/>
            <person name="Roberts A."/>
            <person name="Saif S."/>
            <person name="Shea T."/>
            <person name="Sisk P."/>
            <person name="Sykes S."/>
            <person name="Wortman J."/>
            <person name="Nusbaum C."/>
            <person name="Birren B."/>
        </authorList>
    </citation>
    <scope>NUCLEOTIDE SEQUENCE [LARGE SCALE GENOMIC DNA]</scope>
    <source>
        <strain evidence="2 3">VS20</strain>
    </source>
</reference>
<dbReference type="GeneID" id="19954642"/>
<evidence type="ECO:0000256" key="1">
    <source>
        <dbReference type="SAM" id="MobiDB-lite"/>
    </source>
</evidence>
<dbReference type="VEuPathDB" id="FungiDB:SDRG_13915"/>
<name>T0R8G9_SAPDV</name>
<gene>
    <name evidence="2" type="ORF">SDRG_13915</name>
</gene>